<organism evidence="1 2">
    <name type="scientific">Lysinimonas soli</name>
    <dbReference type="NCBI Taxonomy" id="1074233"/>
    <lineage>
        <taxon>Bacteria</taxon>
        <taxon>Bacillati</taxon>
        <taxon>Actinomycetota</taxon>
        <taxon>Actinomycetes</taxon>
        <taxon>Micrococcales</taxon>
        <taxon>Microbacteriaceae</taxon>
        <taxon>Lysinimonas</taxon>
    </lineage>
</organism>
<dbReference type="RefSeq" id="WP_386739557.1">
    <property type="nucleotide sequence ID" value="NZ_JBHSMG010000001.1"/>
</dbReference>
<reference evidence="2" key="1">
    <citation type="journal article" date="2019" name="Int. J. Syst. Evol. Microbiol.">
        <title>The Global Catalogue of Microorganisms (GCM) 10K type strain sequencing project: providing services to taxonomists for standard genome sequencing and annotation.</title>
        <authorList>
            <consortium name="The Broad Institute Genomics Platform"/>
            <consortium name="The Broad Institute Genome Sequencing Center for Infectious Disease"/>
            <person name="Wu L."/>
            <person name="Ma J."/>
        </authorList>
    </citation>
    <scope>NUCLEOTIDE SEQUENCE [LARGE SCALE GENOMIC DNA]</scope>
    <source>
        <strain evidence="2">CGMCC 4.6997</strain>
    </source>
</reference>
<name>A0ABW0NPP8_9MICO</name>
<dbReference type="GO" id="GO:0003677">
    <property type="term" value="F:DNA binding"/>
    <property type="evidence" value="ECO:0007669"/>
    <property type="project" value="UniProtKB-KW"/>
</dbReference>
<protein>
    <submittedName>
        <fullName evidence="1">Winged helix DNA-binding domain-containing protein</fullName>
    </submittedName>
</protein>
<accession>A0ABW0NPP8</accession>
<dbReference type="PANTHER" id="PTHR38479">
    <property type="entry name" value="LMO0824 PROTEIN"/>
    <property type="match status" value="1"/>
</dbReference>
<dbReference type="PANTHER" id="PTHR38479:SF2">
    <property type="entry name" value="WINGED HELIX DNA-BINDING DOMAIN-CONTAINING PROTEIN"/>
    <property type="match status" value="1"/>
</dbReference>
<proteinExistence type="predicted"/>
<evidence type="ECO:0000313" key="1">
    <source>
        <dbReference type="EMBL" id="MFC5501896.1"/>
    </source>
</evidence>
<evidence type="ECO:0000313" key="2">
    <source>
        <dbReference type="Proteomes" id="UP001596039"/>
    </source>
</evidence>
<gene>
    <name evidence="1" type="ORF">ACFPJ4_06535</name>
</gene>
<keyword evidence="2" id="KW-1185">Reference proteome</keyword>
<dbReference type="Proteomes" id="UP001596039">
    <property type="component" value="Unassembled WGS sequence"/>
</dbReference>
<keyword evidence="1" id="KW-0238">DNA-binding</keyword>
<dbReference type="InterPro" id="IPR009351">
    <property type="entry name" value="AlkZ-like"/>
</dbReference>
<dbReference type="Pfam" id="PF06224">
    <property type="entry name" value="AlkZ-like"/>
    <property type="match status" value="1"/>
</dbReference>
<comment type="caution">
    <text evidence="1">The sequence shown here is derived from an EMBL/GenBank/DDBJ whole genome shotgun (WGS) entry which is preliminary data.</text>
</comment>
<sequence length="358" mass="39121">MGDRDFSAARRRLTALRLSAQGIARPIGDDPVEVVRGMVAMQAQDYSGALWSIGVRTRSSTRTEIESVHETGAFVRSWPIRGTLHFVAADDLPWMLSLTGERMVRASEGRRRQLELDAGQFDRAERIARERMASGATVSRPELLAAFEAGGLSVTGQRGVHILAQLAQTAVIVLVGQNEWALLEHRIASPRLPDRADALRELALRYFRSHGPATIQDLAWWSSLTLTEARAGLAAAREQLDELRVGGVEYYLRPGLEPASSTVRLLPGFDEYLLGYSDRSAPLAGAHSSVIVPGGNGMFLPTVVARGEVVGTWRRTRRAGRVEIRPQPFDAFDATTSAGIATAARRYARFLGVPVTIV</sequence>
<dbReference type="EMBL" id="JBHSMG010000001">
    <property type="protein sequence ID" value="MFC5501896.1"/>
    <property type="molecule type" value="Genomic_DNA"/>
</dbReference>